<evidence type="ECO:0000256" key="6">
    <source>
        <dbReference type="ARBA" id="ARBA00023002"/>
    </source>
</evidence>
<dbReference type="Gene3D" id="3.50.50.60">
    <property type="entry name" value="FAD/NAD(P)-binding domain"/>
    <property type="match status" value="1"/>
</dbReference>
<proteinExistence type="inferred from homology"/>
<evidence type="ECO:0000256" key="3">
    <source>
        <dbReference type="ARBA" id="ARBA00022630"/>
    </source>
</evidence>
<keyword evidence="3" id="KW-0285">Flavoprotein</keyword>
<dbReference type="PANTHER" id="PTHR11552">
    <property type="entry name" value="GLUCOSE-METHANOL-CHOLINE GMC OXIDOREDUCTASE"/>
    <property type="match status" value="1"/>
</dbReference>
<keyword evidence="5" id="KW-0274">FAD</keyword>
<dbReference type="Pfam" id="PF05199">
    <property type="entry name" value="GMC_oxred_C"/>
    <property type="match status" value="1"/>
</dbReference>
<dbReference type="InterPro" id="IPR036188">
    <property type="entry name" value="FAD/NAD-bd_sf"/>
</dbReference>
<keyword evidence="11" id="KW-1185">Reference proteome</keyword>
<dbReference type="SUPFAM" id="SSF51905">
    <property type="entry name" value="FAD/NAD(P)-binding domain"/>
    <property type="match status" value="1"/>
</dbReference>
<evidence type="ECO:0000256" key="2">
    <source>
        <dbReference type="ARBA" id="ARBA00010790"/>
    </source>
</evidence>
<evidence type="ECO:0000256" key="7">
    <source>
        <dbReference type="SAM" id="MobiDB-lite"/>
    </source>
</evidence>
<dbReference type="SUPFAM" id="SSF54373">
    <property type="entry name" value="FAD-linked reductases, C-terminal domain"/>
    <property type="match status" value="1"/>
</dbReference>
<dbReference type="EMBL" id="OZ037948">
    <property type="protein sequence ID" value="CAL1709879.1"/>
    <property type="molecule type" value="Genomic_DNA"/>
</dbReference>
<sequence>MFSRLNGSSFLWKLCLLSLCYLPIAFSHIISSTFDFIVVGGGTSGLLIAEKLSDDPSVSVAVLEAGEAVVDDTTLVPVLFTRFIGTDVDWEFVSVPQKHVSGIQISLPRGKLLGGTASVNGMYFVRAHRKEYDIWEQLGNSGWNWKTVDAHIKAVETFYPASEHDQEEFAAADLPSDHGNKGQFQVSYSNFWQPEPLLVNYIAALNTLGINRTHRASGGSTAGVWQSPTAIKPDNRSRSSVGTDFVLAGNKKPNLQIFTGAIATKIDLNGGISTGPSVPTNVRATGVEYVSGGTNHTINLTSRGNVIVTAGTYQTPKLLELSGIGSPAVLNAHGINAVVNLTGVGENLQDHAGVLTTFEIKSGLGQSIEDLIRNATFFAEQEALYVKNRTGALASVPGSTIVMLPIQSIVSNQRLKTLTALLDKALLSFKGTPLEKQLNAQRDLFLDPDVPDIELTLTPGAQDPRASPDPTKSHVTISVITVRPFDRGNVHLNTTNPLDLPLIDPNFLAITDFETEVFVDGIKFVEKLTQTAPLSDIVTAQLFPPSNATDSELSSFVQQSIFSVWHPCGSSSMLPKDQNGVVDANLKVYGTQNIRIADAESWNTYLGYGIRERPDSRGDFQTSCIASRVYQSVGASDVMG</sequence>
<feature type="chain" id="PRO_5046890763" description="Glucose-methanol-choline oxidoreductase N-terminal domain-containing protein" evidence="8">
    <location>
        <begin position="28"/>
        <end position="640"/>
    </location>
</feature>
<dbReference type="Proteomes" id="UP001497453">
    <property type="component" value="Chromosome 5"/>
</dbReference>
<keyword evidence="4 8" id="KW-0732">Signal</keyword>
<dbReference type="PANTHER" id="PTHR11552:SF201">
    <property type="entry name" value="GLUCOSE-METHANOL-CHOLINE OXIDOREDUCTASE N-TERMINAL DOMAIN-CONTAINING PROTEIN"/>
    <property type="match status" value="1"/>
</dbReference>
<dbReference type="InterPro" id="IPR007867">
    <property type="entry name" value="GMC_OxRtase_C"/>
</dbReference>
<feature type="signal peptide" evidence="8">
    <location>
        <begin position="1"/>
        <end position="27"/>
    </location>
</feature>
<evidence type="ECO:0000256" key="1">
    <source>
        <dbReference type="ARBA" id="ARBA00001974"/>
    </source>
</evidence>
<evidence type="ECO:0000313" key="11">
    <source>
        <dbReference type="Proteomes" id="UP001497453"/>
    </source>
</evidence>
<gene>
    <name evidence="10" type="ORF">GFSPODELE1_LOCUS7544</name>
</gene>
<comment type="similarity">
    <text evidence="2">Belongs to the GMC oxidoreductase family.</text>
</comment>
<accession>A0ABP1DRL1</accession>
<protein>
    <recommendedName>
        <fullName evidence="9">Glucose-methanol-choline oxidoreductase N-terminal domain-containing protein</fullName>
    </recommendedName>
</protein>
<dbReference type="InterPro" id="IPR000172">
    <property type="entry name" value="GMC_OxRdtase_N"/>
</dbReference>
<dbReference type="Pfam" id="PF00732">
    <property type="entry name" value="GMC_oxred_N"/>
    <property type="match status" value="1"/>
</dbReference>
<dbReference type="PROSITE" id="PS00624">
    <property type="entry name" value="GMC_OXRED_2"/>
    <property type="match status" value="1"/>
</dbReference>
<evidence type="ECO:0000256" key="8">
    <source>
        <dbReference type="SAM" id="SignalP"/>
    </source>
</evidence>
<reference evidence="11" key="1">
    <citation type="submission" date="2024-04" db="EMBL/GenBank/DDBJ databases">
        <authorList>
            <person name="Shaw F."/>
            <person name="Minotto A."/>
        </authorList>
    </citation>
    <scope>NUCLEOTIDE SEQUENCE [LARGE SCALE GENOMIC DNA]</scope>
</reference>
<dbReference type="Gene3D" id="3.30.560.10">
    <property type="entry name" value="Glucose Oxidase, domain 3"/>
    <property type="match status" value="1"/>
</dbReference>
<keyword evidence="6" id="KW-0560">Oxidoreductase</keyword>
<evidence type="ECO:0000313" key="10">
    <source>
        <dbReference type="EMBL" id="CAL1709879.1"/>
    </source>
</evidence>
<evidence type="ECO:0000256" key="5">
    <source>
        <dbReference type="ARBA" id="ARBA00022827"/>
    </source>
</evidence>
<organism evidence="10 11">
    <name type="scientific">Somion occarium</name>
    <dbReference type="NCBI Taxonomy" id="3059160"/>
    <lineage>
        <taxon>Eukaryota</taxon>
        <taxon>Fungi</taxon>
        <taxon>Dikarya</taxon>
        <taxon>Basidiomycota</taxon>
        <taxon>Agaricomycotina</taxon>
        <taxon>Agaricomycetes</taxon>
        <taxon>Polyporales</taxon>
        <taxon>Cerrenaceae</taxon>
        <taxon>Somion</taxon>
    </lineage>
</organism>
<dbReference type="PIRSF" id="PIRSF000137">
    <property type="entry name" value="Alcohol_oxidase"/>
    <property type="match status" value="1"/>
</dbReference>
<comment type="cofactor">
    <cofactor evidence="1">
        <name>FAD</name>
        <dbReference type="ChEBI" id="CHEBI:57692"/>
    </cofactor>
</comment>
<evidence type="ECO:0000256" key="4">
    <source>
        <dbReference type="ARBA" id="ARBA00022729"/>
    </source>
</evidence>
<name>A0ABP1DRL1_9APHY</name>
<feature type="domain" description="Glucose-methanol-choline oxidoreductase N-terminal" evidence="9">
    <location>
        <begin position="311"/>
        <end position="325"/>
    </location>
</feature>
<feature type="region of interest" description="Disordered" evidence="7">
    <location>
        <begin position="217"/>
        <end position="237"/>
    </location>
</feature>
<dbReference type="InterPro" id="IPR012132">
    <property type="entry name" value="GMC_OxRdtase"/>
</dbReference>
<evidence type="ECO:0000259" key="9">
    <source>
        <dbReference type="PROSITE" id="PS00624"/>
    </source>
</evidence>